<evidence type="ECO:0000313" key="1">
    <source>
        <dbReference type="EMBL" id="MBA4665940.1"/>
    </source>
</evidence>
<dbReference type="AlphaFoldDB" id="A0A7C9EEH2"/>
<name>A0A7C9EEH2_OPUST</name>
<dbReference type="EMBL" id="GISG01229917">
    <property type="protein sequence ID" value="MBA4665940.1"/>
    <property type="molecule type" value="Transcribed_RNA"/>
</dbReference>
<organism evidence="1">
    <name type="scientific">Opuntia streptacantha</name>
    <name type="common">Prickly pear cactus</name>
    <name type="synonym">Opuntia cardona</name>
    <dbReference type="NCBI Taxonomy" id="393608"/>
    <lineage>
        <taxon>Eukaryota</taxon>
        <taxon>Viridiplantae</taxon>
        <taxon>Streptophyta</taxon>
        <taxon>Embryophyta</taxon>
        <taxon>Tracheophyta</taxon>
        <taxon>Spermatophyta</taxon>
        <taxon>Magnoliopsida</taxon>
        <taxon>eudicotyledons</taxon>
        <taxon>Gunneridae</taxon>
        <taxon>Pentapetalae</taxon>
        <taxon>Caryophyllales</taxon>
        <taxon>Cactineae</taxon>
        <taxon>Cactaceae</taxon>
        <taxon>Opuntioideae</taxon>
        <taxon>Opuntia</taxon>
    </lineage>
</organism>
<reference evidence="1" key="2">
    <citation type="submission" date="2020-07" db="EMBL/GenBank/DDBJ databases">
        <authorList>
            <person name="Vera ALvarez R."/>
            <person name="Arias-Moreno D.M."/>
            <person name="Jimenez-Jacinto V."/>
            <person name="Jimenez-Bremont J.F."/>
            <person name="Swaminathan K."/>
            <person name="Moose S.P."/>
            <person name="Guerrero-Gonzalez M.L."/>
            <person name="Marino-Ramirez L."/>
            <person name="Landsman D."/>
            <person name="Rodriguez-Kessler M."/>
            <person name="Delgado-Sanchez P."/>
        </authorList>
    </citation>
    <scope>NUCLEOTIDE SEQUENCE</scope>
    <source>
        <tissue evidence="1">Cladode</tissue>
    </source>
</reference>
<protein>
    <submittedName>
        <fullName evidence="1">Uncharacterized protein</fullName>
    </submittedName>
</protein>
<proteinExistence type="predicted"/>
<accession>A0A7C9EEH2</accession>
<sequence>MNIVTIFQHFSSMKPLNCRSNVTQIPMTFDQLSNGEIRELFPGFKELGSRRKELMRDEDINHGDITGESMEIVGGVRRRARRPIEEENSMVRVCLGLENLDY</sequence>
<reference evidence="1" key="1">
    <citation type="journal article" date="2013" name="J. Plant Res.">
        <title>Effect of fungi and light on seed germination of three Opuntia species from semiarid lands of central Mexico.</title>
        <authorList>
            <person name="Delgado-Sanchez P."/>
            <person name="Jimenez-Bremont J.F."/>
            <person name="Guerrero-Gonzalez Mde L."/>
            <person name="Flores J."/>
        </authorList>
    </citation>
    <scope>NUCLEOTIDE SEQUENCE</scope>
    <source>
        <tissue evidence="1">Cladode</tissue>
    </source>
</reference>